<evidence type="ECO:0000313" key="2">
    <source>
        <dbReference type="EMBL" id="CAD8068425.1"/>
    </source>
</evidence>
<dbReference type="Proteomes" id="UP000688137">
    <property type="component" value="Unassembled WGS sequence"/>
</dbReference>
<feature type="compositionally biased region" description="Basic and acidic residues" evidence="1">
    <location>
        <begin position="111"/>
        <end position="131"/>
    </location>
</feature>
<protein>
    <submittedName>
        <fullName evidence="2">Uncharacterized protein</fullName>
    </submittedName>
</protein>
<sequence length="193" mass="22536">MGTISRDQEKKGQIIDQLIKIKNGYYSQYQEKLVQQGVDSDLRKSSEDKGQEHKGSSFLNLPIKDQQQLDSLSPDIKNKQSRNISQNISSFGTSQINNYQISQIDKFKRFPTERKEQRNNTVDTQKKERETSPNQKIFIKQTTTKTERKMAFFEIDNDYRDYDHIDQIASEEVKIVFSNIIPNLGRHKSTLDL</sequence>
<proteinExistence type="predicted"/>
<evidence type="ECO:0000313" key="3">
    <source>
        <dbReference type="EMBL" id="CAD8068429.1"/>
    </source>
</evidence>
<evidence type="ECO:0000313" key="4">
    <source>
        <dbReference type="Proteomes" id="UP000688137"/>
    </source>
</evidence>
<reference evidence="2" key="1">
    <citation type="submission" date="2021-01" db="EMBL/GenBank/DDBJ databases">
        <authorList>
            <consortium name="Genoscope - CEA"/>
            <person name="William W."/>
        </authorList>
    </citation>
    <scope>NUCLEOTIDE SEQUENCE</scope>
</reference>
<gene>
    <name evidence="2" type="ORF">PPRIM_AZ9-3.1.T0420153</name>
    <name evidence="3" type="ORF">PPRIM_AZ9-3.1.T0420155</name>
</gene>
<feature type="region of interest" description="Disordered" evidence="1">
    <location>
        <begin position="37"/>
        <end position="63"/>
    </location>
</feature>
<dbReference type="EMBL" id="CAJJDM010000041">
    <property type="protein sequence ID" value="CAD8068429.1"/>
    <property type="molecule type" value="Genomic_DNA"/>
</dbReference>
<keyword evidence="4" id="KW-1185">Reference proteome</keyword>
<feature type="region of interest" description="Disordered" evidence="1">
    <location>
        <begin position="111"/>
        <end position="132"/>
    </location>
</feature>
<name>A0A8S1LPV2_PARPR</name>
<comment type="caution">
    <text evidence="2">The sequence shown here is derived from an EMBL/GenBank/DDBJ whole genome shotgun (WGS) entry which is preliminary data.</text>
</comment>
<accession>A0A8S1LPV2</accession>
<feature type="compositionally biased region" description="Basic and acidic residues" evidence="1">
    <location>
        <begin position="40"/>
        <end position="55"/>
    </location>
</feature>
<organism evidence="2 4">
    <name type="scientific">Paramecium primaurelia</name>
    <dbReference type="NCBI Taxonomy" id="5886"/>
    <lineage>
        <taxon>Eukaryota</taxon>
        <taxon>Sar</taxon>
        <taxon>Alveolata</taxon>
        <taxon>Ciliophora</taxon>
        <taxon>Intramacronucleata</taxon>
        <taxon>Oligohymenophorea</taxon>
        <taxon>Peniculida</taxon>
        <taxon>Parameciidae</taxon>
        <taxon>Paramecium</taxon>
    </lineage>
</organism>
<evidence type="ECO:0000256" key="1">
    <source>
        <dbReference type="SAM" id="MobiDB-lite"/>
    </source>
</evidence>
<dbReference type="AlphaFoldDB" id="A0A8S1LPV2"/>
<dbReference type="EMBL" id="CAJJDM010000041">
    <property type="protein sequence ID" value="CAD8068425.1"/>
    <property type="molecule type" value="Genomic_DNA"/>
</dbReference>